<protein>
    <submittedName>
        <fullName evidence="1">Uncharacterized protein</fullName>
    </submittedName>
</protein>
<reference evidence="1 2" key="1">
    <citation type="journal article" date="2019" name="Sci. Rep.">
        <title>Orb-weaving spider Araneus ventricosus genome elucidates the spidroin gene catalogue.</title>
        <authorList>
            <person name="Kono N."/>
            <person name="Nakamura H."/>
            <person name="Ohtoshi R."/>
            <person name="Moran D.A.P."/>
            <person name="Shinohara A."/>
            <person name="Yoshida Y."/>
            <person name="Fujiwara M."/>
            <person name="Mori M."/>
            <person name="Tomita M."/>
            <person name="Arakawa K."/>
        </authorList>
    </citation>
    <scope>NUCLEOTIDE SEQUENCE [LARGE SCALE GENOMIC DNA]</scope>
</reference>
<accession>A0A4Y2PI67</accession>
<dbReference type="EMBL" id="BGPR01133254">
    <property type="protein sequence ID" value="GBN50911.1"/>
    <property type="molecule type" value="Genomic_DNA"/>
</dbReference>
<keyword evidence="2" id="KW-1185">Reference proteome</keyword>
<organism evidence="1 2">
    <name type="scientific">Araneus ventricosus</name>
    <name type="common">Orbweaver spider</name>
    <name type="synonym">Epeira ventricosa</name>
    <dbReference type="NCBI Taxonomy" id="182803"/>
    <lineage>
        <taxon>Eukaryota</taxon>
        <taxon>Metazoa</taxon>
        <taxon>Ecdysozoa</taxon>
        <taxon>Arthropoda</taxon>
        <taxon>Chelicerata</taxon>
        <taxon>Arachnida</taxon>
        <taxon>Araneae</taxon>
        <taxon>Araneomorphae</taxon>
        <taxon>Entelegynae</taxon>
        <taxon>Araneoidea</taxon>
        <taxon>Araneidae</taxon>
        <taxon>Araneus</taxon>
    </lineage>
</organism>
<gene>
    <name evidence="1" type="ORF">AVEN_151427_1</name>
</gene>
<dbReference type="AlphaFoldDB" id="A0A4Y2PI67"/>
<dbReference type="OrthoDB" id="6466526at2759"/>
<sequence length="110" mass="12613">MSRRSRLPDSLRWRAVGWMEMGLSQADAASVPMWSNDSGININPKILCPCFRPTTSYSTCRRQFSSSFSPKEKKHYCAAEECPLLRCEDAFIMQVSMQGDQFRVSPLSRR</sequence>
<name>A0A4Y2PI67_ARAVE</name>
<comment type="caution">
    <text evidence="1">The sequence shown here is derived from an EMBL/GenBank/DDBJ whole genome shotgun (WGS) entry which is preliminary data.</text>
</comment>
<evidence type="ECO:0000313" key="2">
    <source>
        <dbReference type="Proteomes" id="UP000499080"/>
    </source>
</evidence>
<proteinExistence type="predicted"/>
<dbReference type="Proteomes" id="UP000499080">
    <property type="component" value="Unassembled WGS sequence"/>
</dbReference>
<evidence type="ECO:0000313" key="1">
    <source>
        <dbReference type="EMBL" id="GBN50911.1"/>
    </source>
</evidence>